<dbReference type="OrthoDB" id="9782218at2"/>
<organism evidence="8 9">
    <name type="scientific">Bythopirellula goksoeyrii</name>
    <dbReference type="NCBI Taxonomy" id="1400387"/>
    <lineage>
        <taxon>Bacteria</taxon>
        <taxon>Pseudomonadati</taxon>
        <taxon>Planctomycetota</taxon>
        <taxon>Planctomycetia</taxon>
        <taxon>Pirellulales</taxon>
        <taxon>Lacipirellulaceae</taxon>
        <taxon>Bythopirellula</taxon>
    </lineage>
</organism>
<reference evidence="8 9" key="1">
    <citation type="submission" date="2019-08" db="EMBL/GenBank/DDBJ databases">
        <title>Deep-cultivation of Planctomycetes and their phenomic and genomic characterization uncovers novel biology.</title>
        <authorList>
            <person name="Wiegand S."/>
            <person name="Jogler M."/>
            <person name="Boedeker C."/>
            <person name="Pinto D."/>
            <person name="Vollmers J."/>
            <person name="Rivas-Marin E."/>
            <person name="Kohn T."/>
            <person name="Peeters S.H."/>
            <person name="Heuer A."/>
            <person name="Rast P."/>
            <person name="Oberbeckmann S."/>
            <person name="Bunk B."/>
            <person name="Jeske O."/>
            <person name="Meyerdierks A."/>
            <person name="Storesund J.E."/>
            <person name="Kallscheuer N."/>
            <person name="Luecker S."/>
            <person name="Lage O.M."/>
            <person name="Pohl T."/>
            <person name="Merkel B.J."/>
            <person name="Hornburger P."/>
            <person name="Mueller R.-W."/>
            <person name="Bruemmer F."/>
            <person name="Labrenz M."/>
            <person name="Spormann A.M."/>
            <person name="Op den Camp H."/>
            <person name="Overmann J."/>
            <person name="Amann R."/>
            <person name="Jetten M.S.M."/>
            <person name="Mascher T."/>
            <person name="Medema M.H."/>
            <person name="Devos D.P."/>
            <person name="Kaster A.-K."/>
            <person name="Ovreas L."/>
            <person name="Rohde M."/>
            <person name="Galperin M.Y."/>
            <person name="Jogler C."/>
        </authorList>
    </citation>
    <scope>NUCLEOTIDE SEQUENCE [LARGE SCALE GENOMIC DNA]</scope>
    <source>
        <strain evidence="8 9">Pr1d</strain>
    </source>
</reference>
<dbReference type="GO" id="GO:0004423">
    <property type="term" value="F:iduronate-2-sulfatase activity"/>
    <property type="evidence" value="ECO:0007669"/>
    <property type="project" value="InterPro"/>
</dbReference>
<dbReference type="Pfam" id="PF00884">
    <property type="entry name" value="Sulfatase"/>
    <property type="match status" value="1"/>
</dbReference>
<evidence type="ECO:0000256" key="1">
    <source>
        <dbReference type="ARBA" id="ARBA00001913"/>
    </source>
</evidence>
<keyword evidence="6" id="KW-0106">Calcium</keyword>
<evidence type="ECO:0000256" key="6">
    <source>
        <dbReference type="ARBA" id="ARBA00022837"/>
    </source>
</evidence>
<dbReference type="Proteomes" id="UP000323917">
    <property type="component" value="Chromosome"/>
</dbReference>
<dbReference type="KEGG" id="bgok:Pr1d_04490"/>
<name>A0A5B9Q2F1_9BACT</name>
<evidence type="ECO:0000313" key="9">
    <source>
        <dbReference type="Proteomes" id="UP000323917"/>
    </source>
</evidence>
<dbReference type="InterPro" id="IPR000917">
    <property type="entry name" value="Sulfatase_N"/>
</dbReference>
<evidence type="ECO:0000256" key="4">
    <source>
        <dbReference type="ARBA" id="ARBA00022729"/>
    </source>
</evidence>
<dbReference type="InterPro" id="IPR024607">
    <property type="entry name" value="Sulfatase_CS"/>
</dbReference>
<dbReference type="GO" id="GO:0047753">
    <property type="term" value="F:choline-sulfatase activity"/>
    <property type="evidence" value="ECO:0007669"/>
    <property type="project" value="UniProtKB-EC"/>
</dbReference>
<evidence type="ECO:0000256" key="3">
    <source>
        <dbReference type="ARBA" id="ARBA00022723"/>
    </source>
</evidence>
<dbReference type="RefSeq" id="WP_148071989.1">
    <property type="nucleotide sequence ID" value="NZ_CP042913.1"/>
</dbReference>
<protein>
    <submittedName>
        <fullName evidence="8">Choline-sulfatase</fullName>
        <ecNumber evidence="8">3.1.6.6</ecNumber>
    </submittedName>
</protein>
<dbReference type="Gene3D" id="3.40.720.10">
    <property type="entry name" value="Alkaline Phosphatase, subunit A"/>
    <property type="match status" value="1"/>
</dbReference>
<accession>A0A5B9Q2F1</accession>
<dbReference type="GO" id="GO:0005737">
    <property type="term" value="C:cytoplasm"/>
    <property type="evidence" value="ECO:0007669"/>
    <property type="project" value="TreeGrafter"/>
</dbReference>
<comment type="similarity">
    <text evidence="2">Belongs to the sulfatase family.</text>
</comment>
<dbReference type="CDD" id="cd16030">
    <property type="entry name" value="iduronate-2-sulfatase"/>
    <property type="match status" value="1"/>
</dbReference>
<dbReference type="PANTHER" id="PTHR45953:SF1">
    <property type="entry name" value="IDURONATE 2-SULFATASE"/>
    <property type="match status" value="1"/>
</dbReference>
<keyword evidence="4" id="KW-0732">Signal</keyword>
<evidence type="ECO:0000259" key="7">
    <source>
        <dbReference type="Pfam" id="PF00884"/>
    </source>
</evidence>
<dbReference type="PANTHER" id="PTHR45953">
    <property type="entry name" value="IDURONATE 2-SULFATASE"/>
    <property type="match status" value="1"/>
</dbReference>
<dbReference type="GO" id="GO:0046872">
    <property type="term" value="F:metal ion binding"/>
    <property type="evidence" value="ECO:0007669"/>
    <property type="project" value="UniProtKB-KW"/>
</dbReference>
<gene>
    <name evidence="8" type="primary">betC_1</name>
    <name evidence="8" type="ORF">Pr1d_04490</name>
</gene>
<dbReference type="EMBL" id="CP042913">
    <property type="protein sequence ID" value="QEG33188.1"/>
    <property type="molecule type" value="Genomic_DNA"/>
</dbReference>
<keyword evidence="9" id="KW-1185">Reference proteome</keyword>
<keyword evidence="3" id="KW-0479">Metal-binding</keyword>
<feature type="domain" description="Sulfatase N-terminal" evidence="7">
    <location>
        <begin position="37"/>
        <end position="374"/>
    </location>
</feature>
<sequence>MFRTKAGLPMLWVLMPFLLSLNFGACQLVLATVPPRPNVLFIVTDDMNNDLGCYGNPRVHSPNIDELAKRGMQFDRAYCQVTVCNPSRVSMLSGLRPDKTQVYTLTEETRSHLGDWVMLPEYFRKQGYFTAQIGKIYHTDDGFEDPRSWDVEIREFGKRPPEEEIIAGADPDGPGEHTNDWSVLKTPDEETPDGIVARKAVEIMEDAVNREEPFFLGVGFRRPHAPFAAPKEYFDMYPPDTIDLPPSVPDGYYENLPEAAINYPAPEKPLSEKEQRELIAAYYACNTFVDAQVGVLIDAVDRLGIADNTVIVFLSDHGYHLGDHGGFWHKMSLFEESDRVPLIIYAPGMKAAGQSTEQLVELIDLYPTLVALTGLSERENLDGINLTEVLNNPEEPTKPAAFTVVSRSENPAADHAKNMDYLGRSVRTDRWRYTEWDGGKRGIELYDHQNDPRELKNLADDPKLADTRSQLKNLLKSSHSLRKTP</sequence>
<dbReference type="EC" id="3.1.6.6" evidence="8"/>
<dbReference type="InterPro" id="IPR017850">
    <property type="entry name" value="Alkaline_phosphatase_core_sf"/>
</dbReference>
<keyword evidence="5 8" id="KW-0378">Hydrolase</keyword>
<evidence type="ECO:0000313" key="8">
    <source>
        <dbReference type="EMBL" id="QEG33188.1"/>
    </source>
</evidence>
<evidence type="ECO:0000256" key="5">
    <source>
        <dbReference type="ARBA" id="ARBA00022801"/>
    </source>
</evidence>
<dbReference type="PROSITE" id="PS00149">
    <property type="entry name" value="SULFATASE_2"/>
    <property type="match status" value="1"/>
</dbReference>
<proteinExistence type="inferred from homology"/>
<dbReference type="AlphaFoldDB" id="A0A5B9Q2F1"/>
<dbReference type="SUPFAM" id="SSF53649">
    <property type="entry name" value="Alkaline phosphatase-like"/>
    <property type="match status" value="1"/>
</dbReference>
<dbReference type="InterPro" id="IPR035874">
    <property type="entry name" value="IDS"/>
</dbReference>
<evidence type="ECO:0000256" key="2">
    <source>
        <dbReference type="ARBA" id="ARBA00008779"/>
    </source>
</evidence>
<comment type="cofactor">
    <cofactor evidence="1">
        <name>Ca(2+)</name>
        <dbReference type="ChEBI" id="CHEBI:29108"/>
    </cofactor>
</comment>